<dbReference type="GO" id="GO:0016787">
    <property type="term" value="F:hydrolase activity"/>
    <property type="evidence" value="ECO:0007669"/>
    <property type="project" value="UniProtKB-KW"/>
</dbReference>
<evidence type="ECO:0000256" key="2">
    <source>
        <dbReference type="ARBA" id="ARBA00022801"/>
    </source>
</evidence>
<dbReference type="Proteomes" id="UP000663828">
    <property type="component" value="Unassembled WGS sequence"/>
</dbReference>
<evidence type="ECO:0000259" key="5">
    <source>
        <dbReference type="Pfam" id="PF13087"/>
    </source>
</evidence>
<evidence type="ECO:0000256" key="4">
    <source>
        <dbReference type="ARBA" id="ARBA00022840"/>
    </source>
</evidence>
<dbReference type="Pfam" id="PF13087">
    <property type="entry name" value="AAA_12"/>
    <property type="match status" value="1"/>
</dbReference>
<proteinExistence type="predicted"/>
<dbReference type="PANTHER" id="PTHR10887">
    <property type="entry name" value="DNA2/NAM7 HELICASE FAMILY"/>
    <property type="match status" value="1"/>
</dbReference>
<dbReference type="FunFam" id="3.40.50.300:FF:000326">
    <property type="entry name" value="P-loop containing nucleoside triphosphate hydrolase"/>
    <property type="match status" value="1"/>
</dbReference>
<accession>A0A816GQS0</accession>
<dbReference type="GO" id="GO:0006369">
    <property type="term" value="P:termination of RNA polymerase II transcription"/>
    <property type="evidence" value="ECO:0007669"/>
    <property type="project" value="TreeGrafter"/>
</dbReference>
<feature type="non-terminal residue" evidence="6">
    <location>
        <position position="250"/>
    </location>
</feature>
<dbReference type="CDD" id="cd18808">
    <property type="entry name" value="SF1_C_Upf1"/>
    <property type="match status" value="1"/>
</dbReference>
<dbReference type="GO" id="GO:0001147">
    <property type="term" value="F:transcription termination site sequence-specific DNA binding"/>
    <property type="evidence" value="ECO:0007669"/>
    <property type="project" value="TreeGrafter"/>
</dbReference>
<comment type="caution">
    <text evidence="6">The sequence shown here is derived from an EMBL/GenBank/DDBJ whole genome shotgun (WGS) entry which is preliminary data.</text>
</comment>
<dbReference type="SUPFAM" id="SSF52540">
    <property type="entry name" value="P-loop containing nucleoside triphosphate hydrolases"/>
    <property type="match status" value="1"/>
</dbReference>
<dbReference type="InterPro" id="IPR047187">
    <property type="entry name" value="SF1_C_Upf1"/>
</dbReference>
<evidence type="ECO:0000256" key="1">
    <source>
        <dbReference type="ARBA" id="ARBA00022741"/>
    </source>
</evidence>
<protein>
    <recommendedName>
        <fullName evidence="5">DNA2/NAM7 helicase-like C-terminal domain-containing protein</fullName>
    </recommendedName>
</protein>
<keyword evidence="1" id="KW-0547">Nucleotide-binding</keyword>
<keyword evidence="3" id="KW-0347">Helicase</keyword>
<feature type="domain" description="DNA2/NAM7 helicase-like C-terminal" evidence="5">
    <location>
        <begin position="26"/>
        <end position="213"/>
    </location>
</feature>
<dbReference type="InterPro" id="IPR045055">
    <property type="entry name" value="DNA2/NAM7-like"/>
</dbReference>
<evidence type="ECO:0000313" key="7">
    <source>
        <dbReference type="Proteomes" id="UP000663828"/>
    </source>
</evidence>
<reference evidence="6" key="1">
    <citation type="submission" date="2021-02" db="EMBL/GenBank/DDBJ databases">
        <authorList>
            <person name="Nowell W R."/>
        </authorList>
    </citation>
    <scope>NUCLEOTIDE SEQUENCE</scope>
</reference>
<dbReference type="GO" id="GO:0004386">
    <property type="term" value="F:helicase activity"/>
    <property type="evidence" value="ECO:0007669"/>
    <property type="project" value="UniProtKB-KW"/>
</dbReference>
<organism evidence="6 7">
    <name type="scientific">Adineta ricciae</name>
    <name type="common">Rotifer</name>
    <dbReference type="NCBI Taxonomy" id="249248"/>
    <lineage>
        <taxon>Eukaryota</taxon>
        <taxon>Metazoa</taxon>
        <taxon>Spiralia</taxon>
        <taxon>Gnathifera</taxon>
        <taxon>Rotifera</taxon>
        <taxon>Eurotatoria</taxon>
        <taxon>Bdelloidea</taxon>
        <taxon>Adinetida</taxon>
        <taxon>Adinetidae</taxon>
        <taxon>Adineta</taxon>
    </lineage>
</organism>
<keyword evidence="7" id="KW-1185">Reference proteome</keyword>
<dbReference type="InterPro" id="IPR027417">
    <property type="entry name" value="P-loop_NTPase"/>
</dbReference>
<evidence type="ECO:0000256" key="3">
    <source>
        <dbReference type="ARBA" id="ARBA00022806"/>
    </source>
</evidence>
<sequence>CVLLFGDPEQLPPTVLSRNAQSANFNQSLIERLYSIFRSTGLIRMLNIQYRMAEPICQFPSRHIYNGQLLTDELVQEERALFRLKPYGFINVAESRDELDPISQSYFNQEEAQCIADLIHYLTQRGLIELSSIGIITPYRAQLALISKQVGSRLDIGTVDGFQGREKDIILISTVRTCGDKCGQQSIGFVADRRRLNVAVTRGKYAVYIIGHAKSLHVNKDWRSLIRNARQRQCILNYKTYQDFNWLHRL</sequence>
<gene>
    <name evidence="6" type="ORF">XAT740_LOCUS59807</name>
</gene>
<dbReference type="GO" id="GO:0005694">
    <property type="term" value="C:chromosome"/>
    <property type="evidence" value="ECO:0007669"/>
    <property type="project" value="UniProtKB-ARBA"/>
</dbReference>
<evidence type="ECO:0000313" key="6">
    <source>
        <dbReference type="EMBL" id="CAF1677059.1"/>
    </source>
</evidence>
<dbReference type="Gene3D" id="3.40.50.300">
    <property type="entry name" value="P-loop containing nucleotide triphosphate hydrolases"/>
    <property type="match status" value="2"/>
</dbReference>
<dbReference type="PANTHER" id="PTHR10887:SF495">
    <property type="entry name" value="HELICASE SENATAXIN ISOFORM X1-RELATED"/>
    <property type="match status" value="1"/>
</dbReference>
<dbReference type="AlphaFoldDB" id="A0A816GQS0"/>
<dbReference type="GO" id="GO:0016604">
    <property type="term" value="C:nuclear body"/>
    <property type="evidence" value="ECO:0007669"/>
    <property type="project" value="TreeGrafter"/>
</dbReference>
<dbReference type="EMBL" id="CAJNOR010014164">
    <property type="protein sequence ID" value="CAF1677059.1"/>
    <property type="molecule type" value="Genomic_DNA"/>
</dbReference>
<name>A0A816GQS0_ADIRI</name>
<keyword evidence="2" id="KW-0378">Hydrolase</keyword>
<keyword evidence="4" id="KW-0067">ATP-binding</keyword>
<dbReference type="InterPro" id="IPR041679">
    <property type="entry name" value="DNA2/NAM7-like_C"/>
</dbReference>
<dbReference type="GO" id="GO:0005524">
    <property type="term" value="F:ATP binding"/>
    <property type="evidence" value="ECO:0007669"/>
    <property type="project" value="UniProtKB-KW"/>
</dbReference>